<reference evidence="8 9" key="1">
    <citation type="submission" date="2013-08" db="EMBL/GenBank/DDBJ databases">
        <authorList>
            <person name="Durkin A.S."/>
            <person name="Haft D.R."/>
            <person name="McCorrison J."/>
            <person name="Torralba M."/>
            <person name="Gillis M."/>
            <person name="Haft D.H."/>
            <person name="Methe B."/>
            <person name="Sutton G."/>
            <person name="Nelson K.E."/>
        </authorList>
    </citation>
    <scope>NUCLEOTIDE SEQUENCE [LARGE SCALE GENOMIC DNA]</scope>
    <source>
        <strain evidence="7 9">ATCC 35536</strain>
        <strain evidence="6 8">VPI DR56BR1116</strain>
    </source>
</reference>
<evidence type="ECO:0000256" key="5">
    <source>
        <dbReference type="SAM" id="Phobius"/>
    </source>
</evidence>
<evidence type="ECO:0000256" key="1">
    <source>
        <dbReference type="ARBA" id="ARBA00004141"/>
    </source>
</evidence>
<dbReference type="Proteomes" id="UP000016646">
    <property type="component" value="Unassembled WGS sequence"/>
</dbReference>
<dbReference type="Proteomes" id="UP000016412">
    <property type="component" value="Unassembled WGS sequence"/>
</dbReference>
<comment type="subcellular location">
    <subcellularLocation>
        <location evidence="1">Membrane</location>
        <topology evidence="1">Multi-pass membrane protein</topology>
    </subcellularLocation>
</comment>
<feature type="transmembrane region" description="Helical" evidence="5">
    <location>
        <begin position="325"/>
        <end position="343"/>
    </location>
</feature>
<comment type="caution">
    <text evidence="6">The sequence shown here is derived from an EMBL/GenBank/DDBJ whole genome shotgun (WGS) entry which is preliminary data.</text>
</comment>
<dbReference type="GO" id="GO:0016020">
    <property type="term" value="C:membrane"/>
    <property type="evidence" value="ECO:0007669"/>
    <property type="project" value="UniProtKB-SubCell"/>
</dbReference>
<dbReference type="RefSeq" id="WP_021329710.1">
    <property type="nucleotide sequence ID" value="NZ_AUZJ01000013.1"/>
</dbReference>
<feature type="transmembrane region" description="Helical" evidence="5">
    <location>
        <begin position="48"/>
        <end position="68"/>
    </location>
</feature>
<feature type="transmembrane region" description="Helical" evidence="5">
    <location>
        <begin position="363"/>
        <end position="392"/>
    </location>
</feature>
<accession>U1FNE8</accession>
<organism evidence="6 8">
    <name type="scientific">Treponema socranskii subsp. socranskii VPI DR56BR1116 = ATCC 35536</name>
    <dbReference type="NCBI Taxonomy" id="1125725"/>
    <lineage>
        <taxon>Bacteria</taxon>
        <taxon>Pseudomonadati</taxon>
        <taxon>Spirochaetota</taxon>
        <taxon>Spirochaetia</taxon>
        <taxon>Spirochaetales</taxon>
        <taxon>Treponemataceae</taxon>
        <taxon>Treponema</taxon>
    </lineage>
</organism>
<evidence type="ECO:0000256" key="2">
    <source>
        <dbReference type="ARBA" id="ARBA00022692"/>
    </source>
</evidence>
<dbReference type="InterPro" id="IPR050368">
    <property type="entry name" value="ClC-type_chloride_channel"/>
</dbReference>
<evidence type="ECO:0000313" key="7">
    <source>
        <dbReference type="EMBL" id="ERK04491.1"/>
    </source>
</evidence>
<sequence length="408" mass="43499">MRTFHIWWYRILSALKIGALSCAVGVCSGAVCAVFGRGLLLINNFRDAHQIFLIPLLPLLGLCIVFVYDKWGGGAEEGMNLVFAAEFDDGRTIPFRMVPLAVGATWLGHVGGASVGREGVACQIGAVIGYTVGKLVKNKRLAQTFIIAGMAGGFAGLFRTPVAAVCFALEVMITGRLFYYALVPAIIAAGSASAVSGLFGVTHEYSPLSDMGGAAAFTLPFIAKLTVLALLFCAAGQLFAHLLKYCHERFQVWLPNKYKRVFIVGAVLSALLFVAHRGRYAGLSFQITDAIFAGGNVFAYDWILKLLFTVVCLSAGFQGGELTPLFIIGSAFGYVAAPLFGLPPLLGAALGHGAVFGSATNTLLAPIAITGAVFGFQYMPLFTFVCAVAFYCNGNHSIYRLQRAATRW</sequence>
<dbReference type="EMBL" id="AUZJ01000013">
    <property type="protein sequence ID" value="ERF61408.1"/>
    <property type="molecule type" value="Genomic_DNA"/>
</dbReference>
<evidence type="ECO:0000313" key="8">
    <source>
        <dbReference type="Proteomes" id="UP000016412"/>
    </source>
</evidence>
<evidence type="ECO:0000256" key="4">
    <source>
        <dbReference type="ARBA" id="ARBA00023136"/>
    </source>
</evidence>
<dbReference type="AlphaFoldDB" id="U1FNE8"/>
<gene>
    <name evidence="7" type="ORF">HMPREF0860_0713</name>
    <name evidence="6" type="ORF">HMPREF1325_2242</name>
</gene>
<dbReference type="GO" id="GO:0015108">
    <property type="term" value="F:chloride transmembrane transporter activity"/>
    <property type="evidence" value="ECO:0007669"/>
    <property type="project" value="InterPro"/>
</dbReference>
<dbReference type="eggNOG" id="COG0038">
    <property type="taxonomic scope" value="Bacteria"/>
</dbReference>
<keyword evidence="9" id="KW-1185">Reference proteome</keyword>
<dbReference type="EMBL" id="AVQI01000020">
    <property type="protein sequence ID" value="ERK04491.1"/>
    <property type="molecule type" value="Genomic_DNA"/>
</dbReference>
<feature type="transmembrane region" description="Helical" evidence="5">
    <location>
        <begin position="261"/>
        <end position="278"/>
    </location>
</feature>
<dbReference type="SUPFAM" id="SSF81340">
    <property type="entry name" value="Clc chloride channel"/>
    <property type="match status" value="1"/>
</dbReference>
<feature type="transmembrane region" description="Helical" evidence="5">
    <location>
        <begin position="177"/>
        <end position="201"/>
    </location>
</feature>
<evidence type="ECO:0000313" key="9">
    <source>
        <dbReference type="Proteomes" id="UP000016646"/>
    </source>
</evidence>
<dbReference type="InterPro" id="IPR014743">
    <property type="entry name" value="Cl-channel_core"/>
</dbReference>
<dbReference type="PANTHER" id="PTHR43427:SF12">
    <property type="entry name" value="CHLORIDE TRANSPORTER"/>
    <property type="match status" value="1"/>
</dbReference>
<keyword evidence="3 5" id="KW-1133">Transmembrane helix</keyword>
<feature type="transmembrane region" description="Helical" evidence="5">
    <location>
        <begin position="221"/>
        <end position="240"/>
    </location>
</feature>
<dbReference type="Pfam" id="PF00654">
    <property type="entry name" value="Voltage_CLC"/>
    <property type="match status" value="1"/>
</dbReference>
<keyword evidence="2 5" id="KW-0812">Transmembrane</keyword>
<keyword evidence="4 5" id="KW-0472">Membrane</keyword>
<dbReference type="PATRIC" id="fig|1125725.3.peg.696"/>
<feature type="transmembrane region" description="Helical" evidence="5">
    <location>
        <begin position="290"/>
        <end position="313"/>
    </location>
</feature>
<dbReference type="PRINTS" id="PR00762">
    <property type="entry name" value="CLCHANNEL"/>
</dbReference>
<dbReference type="Gene3D" id="1.10.3080.10">
    <property type="entry name" value="Clc chloride channel"/>
    <property type="match status" value="1"/>
</dbReference>
<protein>
    <submittedName>
        <fullName evidence="6">Chloride transporter, ClC family</fullName>
    </submittedName>
</protein>
<dbReference type="PANTHER" id="PTHR43427">
    <property type="entry name" value="CHLORIDE CHANNEL PROTEIN CLC-E"/>
    <property type="match status" value="1"/>
</dbReference>
<evidence type="ECO:0000256" key="3">
    <source>
        <dbReference type="ARBA" id="ARBA00022989"/>
    </source>
</evidence>
<dbReference type="STRING" id="1125725.HMPREF1325_2242"/>
<proteinExistence type="predicted"/>
<name>U1FNE8_TRESO</name>
<feature type="transmembrane region" description="Helical" evidence="5">
    <location>
        <begin position="6"/>
        <end position="36"/>
    </location>
</feature>
<dbReference type="OrthoDB" id="9767361at2"/>
<evidence type="ECO:0000313" key="6">
    <source>
        <dbReference type="EMBL" id="ERF61408.1"/>
    </source>
</evidence>
<dbReference type="InterPro" id="IPR001807">
    <property type="entry name" value="ClC"/>
</dbReference>